<evidence type="ECO:0000313" key="7">
    <source>
        <dbReference type="EMBL" id="MBL1083024.1"/>
    </source>
</evidence>
<feature type="transmembrane region" description="Helical" evidence="6">
    <location>
        <begin position="356"/>
        <end position="376"/>
    </location>
</feature>
<keyword evidence="5 6" id="KW-0472">Membrane</keyword>
<feature type="transmembrane region" description="Helical" evidence="6">
    <location>
        <begin position="105"/>
        <end position="123"/>
    </location>
</feature>
<dbReference type="PANTHER" id="PTHR30250:SF27">
    <property type="entry name" value="POLYSACCHARIDE BIOSYNTHESIS PROTEIN"/>
    <property type="match status" value="1"/>
</dbReference>
<feature type="transmembrane region" description="Helical" evidence="6">
    <location>
        <begin position="182"/>
        <end position="199"/>
    </location>
</feature>
<protein>
    <submittedName>
        <fullName evidence="7">Oligosaccharide flippase family protein</fullName>
    </submittedName>
</protein>
<keyword evidence="3 6" id="KW-0812">Transmembrane</keyword>
<sequence>MSAPDAAAPAIGGRPPASGVTATARGGRWGLVGSAVNAVFGYLLVTLVTRALGAHGAGAVFTGVAVFTVLGNTCKLGADTGLVRFIARDVAVGGGRQVGALLRTAVIPGAVVSTAAAAVLFLWSPAAVALLPDVAPDDAVTLVRIFAVFLPPATVTLIWLGATQGHGTVIPFVAVEQIGKPVLRVLLAVPVALVAPGVLSLAVAWLLPTLTGALAAWLALRRCRAGRPAPPGPGTAAVRRGFWAFSAPRAVSSVFDITAVWIGVVLLSGLSTSEEAGIYTAVGRVVAAATLLQLAVRLAFAPEISRLLALDLVDEACHLHRVSTRWIVLFSWPLLVLLAHFPGTVLALFGPEFTRGSAALIVLCAASAINVGVGNAQTVLLMAGRSSWHLALTGAAFAVQLTVGVLTVQHLGALGAALAWGAAIVVENLVAAVLVRRHPGFTTVDGGYLAATGAGLGLTVAVVLPVRLLAGDTGAGLALGITLAACVFAAVLRPFRTTLGVSDLVEVLRARIG</sequence>
<evidence type="ECO:0000256" key="5">
    <source>
        <dbReference type="ARBA" id="ARBA00023136"/>
    </source>
</evidence>
<proteinExistence type="predicted"/>
<keyword evidence="8" id="KW-1185">Reference proteome</keyword>
<feature type="transmembrane region" description="Helical" evidence="6">
    <location>
        <begin position="143"/>
        <end position="162"/>
    </location>
</feature>
<evidence type="ECO:0000256" key="6">
    <source>
        <dbReference type="SAM" id="Phobius"/>
    </source>
</evidence>
<organism evidence="7 8">
    <name type="scientific">Streptomyces actinomycinicus</name>
    <dbReference type="NCBI Taxonomy" id="1695166"/>
    <lineage>
        <taxon>Bacteria</taxon>
        <taxon>Bacillati</taxon>
        <taxon>Actinomycetota</taxon>
        <taxon>Actinomycetes</taxon>
        <taxon>Kitasatosporales</taxon>
        <taxon>Streptomycetaceae</taxon>
        <taxon>Streptomyces</taxon>
    </lineage>
</organism>
<accession>A0A937EJ84</accession>
<gene>
    <name evidence="7" type="ORF">JK359_13695</name>
</gene>
<evidence type="ECO:0000313" key="8">
    <source>
        <dbReference type="Proteomes" id="UP000661858"/>
    </source>
</evidence>
<dbReference type="Proteomes" id="UP000661858">
    <property type="component" value="Unassembled WGS sequence"/>
</dbReference>
<feature type="transmembrane region" description="Helical" evidence="6">
    <location>
        <begin position="250"/>
        <end position="270"/>
    </location>
</feature>
<comment type="subcellular location">
    <subcellularLocation>
        <location evidence="1">Cell membrane</location>
        <topology evidence="1">Multi-pass membrane protein</topology>
    </subcellularLocation>
</comment>
<evidence type="ECO:0000256" key="3">
    <source>
        <dbReference type="ARBA" id="ARBA00022692"/>
    </source>
</evidence>
<dbReference type="EMBL" id="JAERRK010000005">
    <property type="protein sequence ID" value="MBL1083024.1"/>
    <property type="molecule type" value="Genomic_DNA"/>
</dbReference>
<dbReference type="InterPro" id="IPR002797">
    <property type="entry name" value="Polysacc_synth"/>
</dbReference>
<dbReference type="GO" id="GO:0005886">
    <property type="term" value="C:plasma membrane"/>
    <property type="evidence" value="ECO:0007669"/>
    <property type="project" value="UniProtKB-SubCell"/>
</dbReference>
<feature type="transmembrane region" description="Helical" evidence="6">
    <location>
        <begin position="414"/>
        <end position="435"/>
    </location>
</feature>
<dbReference type="InterPro" id="IPR050833">
    <property type="entry name" value="Poly_Biosynth_Transport"/>
</dbReference>
<feature type="transmembrane region" description="Helical" evidence="6">
    <location>
        <begin position="474"/>
        <end position="492"/>
    </location>
</feature>
<feature type="transmembrane region" description="Helical" evidence="6">
    <location>
        <begin position="388"/>
        <end position="408"/>
    </location>
</feature>
<dbReference type="RefSeq" id="WP_201835371.1">
    <property type="nucleotide sequence ID" value="NZ_JAERRK010000005.1"/>
</dbReference>
<evidence type="ECO:0000256" key="1">
    <source>
        <dbReference type="ARBA" id="ARBA00004651"/>
    </source>
</evidence>
<dbReference type="Pfam" id="PF01943">
    <property type="entry name" value="Polysacc_synt"/>
    <property type="match status" value="1"/>
</dbReference>
<feature type="transmembrane region" description="Helical" evidence="6">
    <location>
        <begin position="326"/>
        <end position="350"/>
    </location>
</feature>
<keyword evidence="2" id="KW-1003">Cell membrane</keyword>
<evidence type="ECO:0000256" key="4">
    <source>
        <dbReference type="ARBA" id="ARBA00022989"/>
    </source>
</evidence>
<name>A0A937EJ84_9ACTN</name>
<reference evidence="7" key="1">
    <citation type="submission" date="2021-01" db="EMBL/GenBank/DDBJ databases">
        <title>WGS of actinomycetes isolated from Thailand.</title>
        <authorList>
            <person name="Thawai C."/>
        </authorList>
    </citation>
    <scope>NUCLEOTIDE SEQUENCE</scope>
    <source>
        <strain evidence="7">RCU-197</strain>
    </source>
</reference>
<dbReference type="PANTHER" id="PTHR30250">
    <property type="entry name" value="PST FAMILY PREDICTED COLANIC ACID TRANSPORTER"/>
    <property type="match status" value="1"/>
</dbReference>
<dbReference type="AlphaFoldDB" id="A0A937EJ84"/>
<evidence type="ECO:0000256" key="2">
    <source>
        <dbReference type="ARBA" id="ARBA00022475"/>
    </source>
</evidence>
<keyword evidence="4 6" id="KW-1133">Transmembrane helix</keyword>
<feature type="transmembrane region" description="Helical" evidence="6">
    <location>
        <begin position="447"/>
        <end position="468"/>
    </location>
</feature>
<comment type="caution">
    <text evidence="7">The sequence shown here is derived from an EMBL/GenBank/DDBJ whole genome shotgun (WGS) entry which is preliminary data.</text>
</comment>